<keyword evidence="2" id="KW-1185">Reference proteome</keyword>
<dbReference type="EMBL" id="KK118517">
    <property type="protein sequence ID" value="KFM73157.1"/>
    <property type="molecule type" value="Genomic_DNA"/>
</dbReference>
<evidence type="ECO:0000313" key="2">
    <source>
        <dbReference type="Proteomes" id="UP000054359"/>
    </source>
</evidence>
<accession>A0A087U718</accession>
<gene>
    <name evidence="1" type="ORF">X975_18726</name>
</gene>
<evidence type="ECO:0000313" key="1">
    <source>
        <dbReference type="EMBL" id="KFM73157.1"/>
    </source>
</evidence>
<name>A0A087U718_STEMI</name>
<dbReference type="AlphaFoldDB" id="A0A087U718"/>
<feature type="non-terminal residue" evidence="1">
    <location>
        <position position="74"/>
    </location>
</feature>
<dbReference type="Proteomes" id="UP000054359">
    <property type="component" value="Unassembled WGS sequence"/>
</dbReference>
<proteinExistence type="predicted"/>
<organism evidence="1 2">
    <name type="scientific">Stegodyphus mimosarum</name>
    <name type="common">African social velvet spider</name>
    <dbReference type="NCBI Taxonomy" id="407821"/>
    <lineage>
        <taxon>Eukaryota</taxon>
        <taxon>Metazoa</taxon>
        <taxon>Ecdysozoa</taxon>
        <taxon>Arthropoda</taxon>
        <taxon>Chelicerata</taxon>
        <taxon>Arachnida</taxon>
        <taxon>Araneae</taxon>
        <taxon>Araneomorphae</taxon>
        <taxon>Entelegynae</taxon>
        <taxon>Eresoidea</taxon>
        <taxon>Eresidae</taxon>
        <taxon>Stegodyphus</taxon>
    </lineage>
</organism>
<reference evidence="1 2" key="1">
    <citation type="submission" date="2013-11" db="EMBL/GenBank/DDBJ databases">
        <title>Genome sequencing of Stegodyphus mimosarum.</title>
        <authorList>
            <person name="Bechsgaard J."/>
        </authorList>
    </citation>
    <scope>NUCLEOTIDE SEQUENCE [LARGE SCALE GENOMIC DNA]</scope>
</reference>
<protein>
    <recommendedName>
        <fullName evidence="3">RNA-directed DNA polymerase from mobile element jockey</fullName>
    </recommendedName>
</protein>
<evidence type="ECO:0008006" key="3">
    <source>
        <dbReference type="Google" id="ProtNLM"/>
    </source>
</evidence>
<sequence>MKCLIPIIGKYSKLDLTNKKLFYTSIIRPIMCYASPAWAAAKDSDIQKLQIIQNKYLHIITNAHKLCAKRPLTS</sequence>
<dbReference type="OrthoDB" id="6619883at2759"/>